<dbReference type="Pfam" id="PF00534">
    <property type="entry name" value="Glycos_transf_1"/>
    <property type="match status" value="1"/>
</dbReference>
<dbReference type="EC" id="2.4.-.-" evidence="3"/>
<evidence type="ECO:0000313" key="4">
    <source>
        <dbReference type="Proteomes" id="UP001556637"/>
    </source>
</evidence>
<dbReference type="Proteomes" id="UP001556637">
    <property type="component" value="Unassembled WGS sequence"/>
</dbReference>
<dbReference type="RefSeq" id="WP_367984491.1">
    <property type="nucleotide sequence ID" value="NZ_JBAKFF010000001.1"/>
</dbReference>
<comment type="caution">
    <text evidence="3">The sequence shown here is derived from an EMBL/GenBank/DDBJ whole genome shotgun (WGS) entry which is preliminary data.</text>
</comment>
<evidence type="ECO:0000313" key="3">
    <source>
        <dbReference type="EMBL" id="MEX0431674.1"/>
    </source>
</evidence>
<gene>
    <name evidence="3" type="ORF">V6X30_09710</name>
</gene>
<dbReference type="GO" id="GO:0016757">
    <property type="term" value="F:glycosyltransferase activity"/>
    <property type="evidence" value="ECO:0007669"/>
    <property type="project" value="UniProtKB-KW"/>
</dbReference>
<evidence type="ECO:0000256" key="1">
    <source>
        <dbReference type="ARBA" id="ARBA00022679"/>
    </source>
</evidence>
<keyword evidence="3" id="KW-0328">Glycosyltransferase</keyword>
<keyword evidence="1 3" id="KW-0808">Transferase</keyword>
<dbReference type="PANTHER" id="PTHR46401">
    <property type="entry name" value="GLYCOSYLTRANSFERASE WBBK-RELATED"/>
    <property type="match status" value="1"/>
</dbReference>
<dbReference type="InterPro" id="IPR001296">
    <property type="entry name" value="Glyco_trans_1"/>
</dbReference>
<evidence type="ECO:0000259" key="2">
    <source>
        <dbReference type="Pfam" id="PF00534"/>
    </source>
</evidence>
<sequence>MKSITAIHQFSVSCSPGDGISNSMLFIQRLLRGRGLASEIYVMDRPESMRDAVKLYETLEPTPTDLLLIHHGGGNPAARWLQRLPCARVMVYHNITPERFFPADDPLRQTLAYGREQLIDWKHSVNGTIAVSPRNHVELMAAGYPAEKTATIPLLVDLERFSRTTSRERVRQQNNARQLLFVGRLVPHKNPQGLIAMLAELTHMTDQSVRLTLVGEGSPTTIAALYDLAARLRVSDQVEITGKVSDERLVTLYSEADLYVSMSEHEGFGMPLVEAMMHEVPIVAYAAPESGIADTVEGGGLLLNRADPAIVAATAAAVLDDVELQGQVIAAQKTRLKALQPDRLEQQLVDFLRSVGLDPGAGKEPGPAYNSGDG</sequence>
<dbReference type="Gene3D" id="3.40.50.2000">
    <property type="entry name" value="Glycogen Phosphorylase B"/>
    <property type="match status" value="2"/>
</dbReference>
<name>A0ABV3TAH8_9GAMM</name>
<accession>A0ABV3TAH8</accession>
<organism evidence="3 4">
    <name type="scientific">Spiribacter insolitus</name>
    <dbReference type="NCBI Taxonomy" id="3122417"/>
    <lineage>
        <taxon>Bacteria</taxon>
        <taxon>Pseudomonadati</taxon>
        <taxon>Pseudomonadota</taxon>
        <taxon>Gammaproteobacteria</taxon>
        <taxon>Chromatiales</taxon>
        <taxon>Ectothiorhodospiraceae</taxon>
        <taxon>Spiribacter</taxon>
    </lineage>
</organism>
<protein>
    <submittedName>
        <fullName evidence="3">Glycosyltransferase</fullName>
        <ecNumber evidence="3">2.4.-.-</ecNumber>
    </submittedName>
</protein>
<dbReference type="PANTHER" id="PTHR46401:SF2">
    <property type="entry name" value="GLYCOSYLTRANSFERASE WBBK-RELATED"/>
    <property type="match status" value="1"/>
</dbReference>
<keyword evidence="4" id="KW-1185">Reference proteome</keyword>
<dbReference type="CDD" id="cd03801">
    <property type="entry name" value="GT4_PimA-like"/>
    <property type="match status" value="1"/>
</dbReference>
<feature type="domain" description="Glycosyl transferase family 1" evidence="2">
    <location>
        <begin position="163"/>
        <end position="331"/>
    </location>
</feature>
<dbReference type="SUPFAM" id="SSF53756">
    <property type="entry name" value="UDP-Glycosyltransferase/glycogen phosphorylase"/>
    <property type="match status" value="1"/>
</dbReference>
<proteinExistence type="predicted"/>
<dbReference type="EMBL" id="JBAKFF010000001">
    <property type="protein sequence ID" value="MEX0431674.1"/>
    <property type="molecule type" value="Genomic_DNA"/>
</dbReference>
<reference evidence="3 4" key="1">
    <citation type="submission" date="2024-02" db="EMBL/GenBank/DDBJ databases">
        <title>New especies of Spiribacter isolated from saline water.</title>
        <authorList>
            <person name="Leon M.J."/>
            <person name="De La Haba R."/>
            <person name="Sanchez-Porro C."/>
            <person name="Ventosa A."/>
        </authorList>
    </citation>
    <scope>NUCLEOTIDE SEQUENCE [LARGE SCALE GENOMIC DNA]</scope>
    <source>
        <strain evidence="4">ag22IC4-189</strain>
    </source>
</reference>